<evidence type="ECO:0000259" key="2">
    <source>
        <dbReference type="Pfam" id="PF00266"/>
    </source>
</evidence>
<dbReference type="SUPFAM" id="SSF53383">
    <property type="entry name" value="PLP-dependent transferases"/>
    <property type="match status" value="1"/>
</dbReference>
<gene>
    <name evidence="3" type="ORF">GCM10017764_22230</name>
</gene>
<dbReference type="Proteomes" id="UP000620550">
    <property type="component" value="Unassembled WGS sequence"/>
</dbReference>
<dbReference type="InterPro" id="IPR015421">
    <property type="entry name" value="PyrdxlP-dep_Trfase_major"/>
</dbReference>
<evidence type="ECO:0000313" key="4">
    <source>
        <dbReference type="Proteomes" id="UP000620550"/>
    </source>
</evidence>
<dbReference type="RefSeq" id="WP_189626721.1">
    <property type="nucleotide sequence ID" value="NZ_BNAF01000007.1"/>
</dbReference>
<comment type="caution">
    <text evidence="3">The sequence shown here is derived from an EMBL/GenBank/DDBJ whole genome shotgun (WGS) entry which is preliminary data.</text>
</comment>
<accession>A0ABQ3HVH1</accession>
<keyword evidence="1" id="KW-0663">Pyridoxal phosphate</keyword>
<sequence>MPFKEYFDIPSDVTYLNTPGNGILPRQTKQWRAERERQFFDLNSTLRDQQADTINSVRAQLAEVFGAHVQQVFCTPNFSFGYNTLLDRLPKETKFLLLADDYPSLNYPVISRKFAYQTVDVSAQLEMNIRTAITQFKPDILALSIVQYISGIKVDLNFIQELKREFPGLLIIGDGTQLLGTEAFSFIESGFDAVGCSGYKWLLSGFGNGFLLLSEQFISFLIDTAGEIAPPKESMWAGKSLLQTFFEPGHQDTLSHGTLGQSLAFLHGLGFDRIEKHIAAIAQMAHQELANRKLLLPEVTARTVRSNLINIQVSPTHYPRLMEAGIKCFPRGSGIRIGIHLYNTVDDLHRLLQLIDRF</sequence>
<proteinExistence type="predicted"/>
<dbReference type="Gene3D" id="3.90.1150.10">
    <property type="entry name" value="Aspartate Aminotransferase, domain 1"/>
    <property type="match status" value="1"/>
</dbReference>
<dbReference type="Gene3D" id="3.40.640.10">
    <property type="entry name" value="Type I PLP-dependent aspartate aminotransferase-like (Major domain)"/>
    <property type="match status" value="1"/>
</dbReference>
<evidence type="ECO:0000313" key="3">
    <source>
        <dbReference type="EMBL" id="GHE38405.1"/>
    </source>
</evidence>
<reference evidence="4" key="1">
    <citation type="journal article" date="2019" name="Int. J. Syst. Evol. Microbiol.">
        <title>The Global Catalogue of Microorganisms (GCM) 10K type strain sequencing project: providing services to taxonomists for standard genome sequencing and annotation.</title>
        <authorList>
            <consortium name="The Broad Institute Genomics Platform"/>
            <consortium name="The Broad Institute Genome Sequencing Center for Infectious Disease"/>
            <person name="Wu L."/>
            <person name="Ma J."/>
        </authorList>
    </citation>
    <scope>NUCLEOTIDE SEQUENCE [LARGE SCALE GENOMIC DNA]</scope>
    <source>
        <strain evidence="4">CGMCC 1.12966</strain>
    </source>
</reference>
<dbReference type="Pfam" id="PF00266">
    <property type="entry name" value="Aminotran_5"/>
    <property type="match status" value="1"/>
</dbReference>
<name>A0ABQ3HVH1_9SPHI</name>
<keyword evidence="4" id="KW-1185">Reference proteome</keyword>
<dbReference type="InterPro" id="IPR000192">
    <property type="entry name" value="Aminotrans_V_dom"/>
</dbReference>
<organism evidence="3 4">
    <name type="scientific">Sphingobacterium griseoflavum</name>
    <dbReference type="NCBI Taxonomy" id="1474952"/>
    <lineage>
        <taxon>Bacteria</taxon>
        <taxon>Pseudomonadati</taxon>
        <taxon>Bacteroidota</taxon>
        <taxon>Sphingobacteriia</taxon>
        <taxon>Sphingobacteriales</taxon>
        <taxon>Sphingobacteriaceae</taxon>
        <taxon>Sphingobacterium</taxon>
    </lineage>
</organism>
<dbReference type="InterPro" id="IPR015424">
    <property type="entry name" value="PyrdxlP-dep_Trfase"/>
</dbReference>
<dbReference type="EMBL" id="BNAF01000007">
    <property type="protein sequence ID" value="GHE38405.1"/>
    <property type="molecule type" value="Genomic_DNA"/>
</dbReference>
<protein>
    <recommendedName>
        <fullName evidence="2">Aminotransferase class V domain-containing protein</fullName>
    </recommendedName>
</protein>
<dbReference type="InterPro" id="IPR015422">
    <property type="entry name" value="PyrdxlP-dep_Trfase_small"/>
</dbReference>
<evidence type="ECO:0000256" key="1">
    <source>
        <dbReference type="ARBA" id="ARBA00022898"/>
    </source>
</evidence>
<feature type="domain" description="Aminotransferase class V" evidence="2">
    <location>
        <begin position="45"/>
        <end position="347"/>
    </location>
</feature>